<reference evidence="1" key="1">
    <citation type="submission" date="2023-06" db="EMBL/GenBank/DDBJ databases">
        <title>Survivors Of The Sea: Transcriptome response of Skeletonema marinoi to long-term dormancy.</title>
        <authorList>
            <person name="Pinder M.I.M."/>
            <person name="Kourtchenko O."/>
            <person name="Robertson E.K."/>
            <person name="Larsson T."/>
            <person name="Maumus F."/>
            <person name="Osuna-Cruz C.M."/>
            <person name="Vancaester E."/>
            <person name="Stenow R."/>
            <person name="Vandepoele K."/>
            <person name="Ploug H."/>
            <person name="Bruchert V."/>
            <person name="Godhe A."/>
            <person name="Topel M."/>
        </authorList>
    </citation>
    <scope>NUCLEOTIDE SEQUENCE</scope>
    <source>
        <strain evidence="1">R05AC</strain>
    </source>
</reference>
<comment type="caution">
    <text evidence="1">The sequence shown here is derived from an EMBL/GenBank/DDBJ whole genome shotgun (WGS) entry which is preliminary data.</text>
</comment>
<evidence type="ECO:0000313" key="2">
    <source>
        <dbReference type="Proteomes" id="UP001224775"/>
    </source>
</evidence>
<proteinExistence type="predicted"/>
<keyword evidence="2" id="KW-1185">Reference proteome</keyword>
<dbReference type="AlphaFoldDB" id="A0AAD8Y2D3"/>
<evidence type="ECO:0000313" key="1">
    <source>
        <dbReference type="EMBL" id="KAK1738263.1"/>
    </source>
</evidence>
<sequence>MKSSFAVGVFITFCIHQFSSSNAFIPAAVGNKLLHHSQITSQKHILVLTMAEENTTTSTTTSNNNKSKSRRLYSFEEARRIARGHGFDSKEEFLEYMCPGAYQIPKDADVVWAESWQGWEDFLGITLSFSKGREVARALDGIETEEAYMALMKSKTIPDGDISSRLPFRPDLKYKEQWQGWEEFLEG</sequence>
<accession>A0AAD8Y2D3</accession>
<gene>
    <name evidence="1" type="ORF">QTG54_010932</name>
</gene>
<organism evidence="1 2">
    <name type="scientific">Skeletonema marinoi</name>
    <dbReference type="NCBI Taxonomy" id="267567"/>
    <lineage>
        <taxon>Eukaryota</taxon>
        <taxon>Sar</taxon>
        <taxon>Stramenopiles</taxon>
        <taxon>Ochrophyta</taxon>
        <taxon>Bacillariophyta</taxon>
        <taxon>Coscinodiscophyceae</taxon>
        <taxon>Thalassiosirophycidae</taxon>
        <taxon>Thalassiosirales</taxon>
        <taxon>Skeletonemataceae</taxon>
        <taxon>Skeletonema</taxon>
        <taxon>Skeletonema marinoi-dohrnii complex</taxon>
    </lineage>
</organism>
<protein>
    <submittedName>
        <fullName evidence="1">Uncharacterized protein</fullName>
    </submittedName>
</protein>
<dbReference type="EMBL" id="JATAAI010000021">
    <property type="protein sequence ID" value="KAK1738263.1"/>
    <property type="molecule type" value="Genomic_DNA"/>
</dbReference>
<name>A0AAD8Y2D3_9STRA</name>
<dbReference type="Proteomes" id="UP001224775">
    <property type="component" value="Unassembled WGS sequence"/>
</dbReference>